<feature type="compositionally biased region" description="Polar residues" evidence="1">
    <location>
        <begin position="70"/>
        <end position="83"/>
    </location>
</feature>
<evidence type="ECO:0000313" key="2">
    <source>
        <dbReference type="EMBL" id="KAF4613210.1"/>
    </source>
</evidence>
<proteinExistence type="predicted"/>
<organism evidence="2 3">
    <name type="scientific">Agrocybe pediades</name>
    <dbReference type="NCBI Taxonomy" id="84607"/>
    <lineage>
        <taxon>Eukaryota</taxon>
        <taxon>Fungi</taxon>
        <taxon>Dikarya</taxon>
        <taxon>Basidiomycota</taxon>
        <taxon>Agaricomycotina</taxon>
        <taxon>Agaricomycetes</taxon>
        <taxon>Agaricomycetidae</taxon>
        <taxon>Agaricales</taxon>
        <taxon>Agaricineae</taxon>
        <taxon>Strophariaceae</taxon>
        <taxon>Agrocybe</taxon>
    </lineage>
</organism>
<sequence length="256" mass="29133">MDNRDEDQSYGLNLSRGSCFNLSRINMPKPRGKLQRDQSERSGSWLRSVRVQTRERGRETEPSAYARPTASPNSMRSLVQETSHASGAYHDPAKYEDIVAGTSHVHSTTTSFPLPKRRLSRLNPTAHILFWLKSSLFLAFTFLSSGEIWRRDETLMGGPAPGFASLEHYDLPLVIRVTVSATSLFVDGVKIEMDVYGFLVDRTRKMVTTRLARRLDVPIPHAQRMFTDSFLRSAYCIESEVMNRMEVLDPWAVCRC</sequence>
<comment type="caution">
    <text evidence="2">The sequence shown here is derived from an EMBL/GenBank/DDBJ whole genome shotgun (WGS) entry which is preliminary data.</text>
</comment>
<dbReference type="EMBL" id="JAACJL010000046">
    <property type="protein sequence ID" value="KAF4613210.1"/>
    <property type="molecule type" value="Genomic_DNA"/>
</dbReference>
<keyword evidence="3" id="KW-1185">Reference proteome</keyword>
<feature type="region of interest" description="Disordered" evidence="1">
    <location>
        <begin position="22"/>
        <end position="83"/>
    </location>
</feature>
<protein>
    <submittedName>
        <fullName evidence="2">Uncharacterized protein</fullName>
    </submittedName>
</protein>
<evidence type="ECO:0000256" key="1">
    <source>
        <dbReference type="SAM" id="MobiDB-lite"/>
    </source>
</evidence>
<dbReference type="Proteomes" id="UP000521872">
    <property type="component" value="Unassembled WGS sequence"/>
</dbReference>
<evidence type="ECO:0000313" key="3">
    <source>
        <dbReference type="Proteomes" id="UP000521872"/>
    </source>
</evidence>
<name>A0A8H4QM35_9AGAR</name>
<reference evidence="2 3" key="1">
    <citation type="submission" date="2019-12" db="EMBL/GenBank/DDBJ databases">
        <authorList>
            <person name="Floudas D."/>
            <person name="Bentzer J."/>
            <person name="Ahren D."/>
            <person name="Johansson T."/>
            <person name="Persson P."/>
            <person name="Tunlid A."/>
        </authorList>
    </citation>
    <scope>NUCLEOTIDE SEQUENCE [LARGE SCALE GENOMIC DNA]</scope>
    <source>
        <strain evidence="2 3">CBS 102.39</strain>
    </source>
</reference>
<dbReference type="AlphaFoldDB" id="A0A8H4QM35"/>
<accession>A0A8H4QM35</accession>
<feature type="compositionally biased region" description="Basic and acidic residues" evidence="1">
    <location>
        <begin position="52"/>
        <end position="61"/>
    </location>
</feature>
<gene>
    <name evidence="2" type="ORF">D9613_010738</name>
</gene>